<keyword evidence="2" id="KW-1185">Reference proteome</keyword>
<evidence type="ECO:0000313" key="1">
    <source>
        <dbReference type="EMBL" id="CAG7599839.1"/>
    </source>
</evidence>
<evidence type="ECO:0000313" key="2">
    <source>
        <dbReference type="Proteomes" id="UP000837675"/>
    </source>
</evidence>
<dbReference type="Proteomes" id="UP000837675">
    <property type="component" value="Unassembled WGS sequence"/>
</dbReference>
<proteinExistence type="predicted"/>
<reference evidence="1" key="1">
    <citation type="submission" date="2021-06" db="EMBL/GenBank/DDBJ databases">
        <authorList>
            <person name="Nardi T."/>
            <person name="Nardi T."/>
        </authorList>
    </citation>
    <scope>NUCLEOTIDE SEQUENCE</scope>
</reference>
<gene>
    <name evidence="1" type="ORF">MHYMCMPASI_01132</name>
</gene>
<sequence>MLRTFLEVEVDECGNKRAENSNKVLFTGGVIDIGATQKTRILLKISQINNCEYLNHQGLYPVIFVNFKDVMWNSWREVGSMLRLMLGKIYIQHKYIACYLHNIITNPCSNYADEHEATEFLKKYNRI</sequence>
<dbReference type="EMBL" id="CAJVAF010000348">
    <property type="protein sequence ID" value="CAG7599839.1"/>
    <property type="molecule type" value="Genomic_DNA"/>
</dbReference>
<organism evidence="1 2">
    <name type="scientific">Hyalomma marginatum</name>
    <dbReference type="NCBI Taxonomy" id="34627"/>
    <lineage>
        <taxon>Eukaryota</taxon>
        <taxon>Metazoa</taxon>
        <taxon>Ecdysozoa</taxon>
        <taxon>Arthropoda</taxon>
        <taxon>Chelicerata</taxon>
        <taxon>Arachnida</taxon>
        <taxon>Acari</taxon>
        <taxon>Parasitiformes</taxon>
        <taxon>Ixodida</taxon>
        <taxon>Ixodoidea</taxon>
        <taxon>Ixodidae</taxon>
        <taxon>Hyalomminae</taxon>
        <taxon>Hyalomma</taxon>
    </lineage>
</organism>
<name>A0A8S4BY95_9ACAR</name>
<protein>
    <submittedName>
        <fullName evidence="1">Uncharacterized protein</fullName>
    </submittedName>
</protein>
<comment type="caution">
    <text evidence="1">The sequence shown here is derived from an EMBL/GenBank/DDBJ whole genome shotgun (WGS) entry which is preliminary data.</text>
</comment>
<accession>A0A8S4BY95</accession>
<dbReference type="AlphaFoldDB" id="A0A8S4BY95"/>